<accession>A0A2W5B7T2</accession>
<reference evidence="1 2" key="1">
    <citation type="submission" date="2017-11" db="EMBL/GenBank/DDBJ databases">
        <title>Infants hospitalized years apart are colonized by the same room-sourced microbial strains.</title>
        <authorList>
            <person name="Brooks B."/>
            <person name="Olm M.R."/>
            <person name="Firek B.A."/>
            <person name="Baker R."/>
            <person name="Thomas B.C."/>
            <person name="Morowitz M.J."/>
            <person name="Banfield J.F."/>
        </authorList>
    </citation>
    <scope>NUCLEOTIDE SEQUENCE [LARGE SCALE GENOMIC DNA]</scope>
    <source>
        <strain evidence="1">S2_012_000_R3_87</strain>
    </source>
</reference>
<dbReference type="EMBL" id="QFNY01000073">
    <property type="protein sequence ID" value="PZP01417.1"/>
    <property type="molecule type" value="Genomic_DNA"/>
</dbReference>
<dbReference type="Gene3D" id="3.90.550.10">
    <property type="entry name" value="Spore Coat Polysaccharide Biosynthesis Protein SpsA, Chain A"/>
    <property type="match status" value="1"/>
</dbReference>
<feature type="non-terminal residue" evidence="1">
    <location>
        <position position="1"/>
    </location>
</feature>
<sequence length="51" mass="5371">AIAEVDLGTRTHRNRPLVELAPMAEVVAGTILSRAGVIGPVAQRPPLMGRI</sequence>
<evidence type="ECO:0000313" key="2">
    <source>
        <dbReference type="Proteomes" id="UP000249451"/>
    </source>
</evidence>
<comment type="caution">
    <text evidence="1">The sequence shown here is derived from an EMBL/GenBank/DDBJ whole genome shotgun (WGS) entry which is preliminary data.</text>
</comment>
<dbReference type="AlphaFoldDB" id="A0A2W5B7T2"/>
<protein>
    <submittedName>
        <fullName evidence="1">Glucosyl-3-phosphoglycerate synthase</fullName>
    </submittedName>
</protein>
<name>A0A2W5B7T2_9CORY</name>
<proteinExistence type="predicted"/>
<gene>
    <name evidence="1" type="ORF">DI609_04230</name>
</gene>
<organism evidence="1 2">
    <name type="scientific">Corynebacterium urealyticum</name>
    <dbReference type="NCBI Taxonomy" id="43771"/>
    <lineage>
        <taxon>Bacteria</taxon>
        <taxon>Bacillati</taxon>
        <taxon>Actinomycetota</taxon>
        <taxon>Actinomycetes</taxon>
        <taxon>Mycobacteriales</taxon>
        <taxon>Corynebacteriaceae</taxon>
        <taxon>Corynebacterium</taxon>
    </lineage>
</organism>
<evidence type="ECO:0000313" key="1">
    <source>
        <dbReference type="EMBL" id="PZP01417.1"/>
    </source>
</evidence>
<dbReference type="Proteomes" id="UP000249451">
    <property type="component" value="Unassembled WGS sequence"/>
</dbReference>
<dbReference type="InterPro" id="IPR029044">
    <property type="entry name" value="Nucleotide-diphossugar_trans"/>
</dbReference>